<dbReference type="GO" id="GO:0016491">
    <property type="term" value="F:oxidoreductase activity"/>
    <property type="evidence" value="ECO:0007669"/>
    <property type="project" value="UniProtKB-KW"/>
</dbReference>
<dbReference type="InterPro" id="IPR036291">
    <property type="entry name" value="NAD(P)-bd_dom_sf"/>
</dbReference>
<proteinExistence type="inferred from homology"/>
<sequence>MTDDRGREVVVVSGATSGVGRAVAQKFGEEGAAVGLLARSEDGLEGAVEDVEAAGGRAHAVETDVSEYEQVEAAADEIEEELGDIDVWVNNAMVTVFSEVQDLEPDEYQQVTDVTYLGTVYGSKVALDRMAERGEGKLVQIGSALSYRAIPLQSAYCGAKFAIRGFTDSLRVELKHNDSDVGVTMVQLPAVNTPQFEHSRTHVDEHPQPVAPIYQPEVIADGVYWAAHNDRRELYIGRSTLKTIWGNKIAPWFADWMLSRNGYEGQFSDKPYDPDRPDNLYDTTEGDPGARGVFGDKSLDSSLELQLAKHREGLGVALVAMLLLAVRTLWDD</sequence>
<protein>
    <submittedName>
        <fullName evidence="5">SDR family oxidoreductase</fullName>
    </submittedName>
</protein>
<dbReference type="AlphaFoldDB" id="A0ABD5RPD0"/>
<dbReference type="PANTHER" id="PTHR44196">
    <property type="entry name" value="DEHYDROGENASE/REDUCTASE SDR FAMILY MEMBER 7B"/>
    <property type="match status" value="1"/>
</dbReference>
<evidence type="ECO:0000256" key="2">
    <source>
        <dbReference type="ARBA" id="ARBA00023002"/>
    </source>
</evidence>
<dbReference type="NCBIfam" id="NF005495">
    <property type="entry name" value="PRK07109.1"/>
    <property type="match status" value="1"/>
</dbReference>
<dbReference type="Gene3D" id="3.40.50.720">
    <property type="entry name" value="NAD(P)-binding Rossmann-like Domain"/>
    <property type="match status" value="1"/>
</dbReference>
<evidence type="ECO:0000313" key="5">
    <source>
        <dbReference type="EMBL" id="MFC5972286.1"/>
    </source>
</evidence>
<dbReference type="InterPro" id="IPR020904">
    <property type="entry name" value="Sc_DH/Rdtase_CS"/>
</dbReference>
<evidence type="ECO:0000256" key="3">
    <source>
        <dbReference type="RuleBase" id="RU000363"/>
    </source>
</evidence>
<dbReference type="PANTHER" id="PTHR44196:SF1">
    <property type="entry name" value="DEHYDROGENASE_REDUCTASE SDR FAMILY MEMBER 7B"/>
    <property type="match status" value="1"/>
</dbReference>
<reference evidence="5 6" key="1">
    <citation type="journal article" date="2019" name="Int. J. Syst. Evol. Microbiol.">
        <title>The Global Catalogue of Microorganisms (GCM) 10K type strain sequencing project: providing services to taxonomists for standard genome sequencing and annotation.</title>
        <authorList>
            <consortium name="The Broad Institute Genomics Platform"/>
            <consortium name="The Broad Institute Genome Sequencing Center for Infectious Disease"/>
            <person name="Wu L."/>
            <person name="Ma J."/>
        </authorList>
    </citation>
    <scope>NUCLEOTIDE SEQUENCE [LARGE SCALE GENOMIC DNA]</scope>
    <source>
        <strain evidence="5 6">CGMCC 1.12543</strain>
    </source>
</reference>
<dbReference type="PRINTS" id="PR00080">
    <property type="entry name" value="SDRFAMILY"/>
</dbReference>
<evidence type="ECO:0000256" key="4">
    <source>
        <dbReference type="SAM" id="MobiDB-lite"/>
    </source>
</evidence>
<dbReference type="Proteomes" id="UP001596099">
    <property type="component" value="Unassembled WGS sequence"/>
</dbReference>
<evidence type="ECO:0000256" key="1">
    <source>
        <dbReference type="ARBA" id="ARBA00006484"/>
    </source>
</evidence>
<feature type="region of interest" description="Disordered" evidence="4">
    <location>
        <begin position="267"/>
        <end position="292"/>
    </location>
</feature>
<evidence type="ECO:0000313" key="6">
    <source>
        <dbReference type="Proteomes" id="UP001596099"/>
    </source>
</evidence>
<organism evidence="5 6">
    <name type="scientific">Halomarina salina</name>
    <dbReference type="NCBI Taxonomy" id="1872699"/>
    <lineage>
        <taxon>Archaea</taxon>
        <taxon>Methanobacteriati</taxon>
        <taxon>Methanobacteriota</taxon>
        <taxon>Stenosarchaea group</taxon>
        <taxon>Halobacteria</taxon>
        <taxon>Halobacteriales</taxon>
        <taxon>Natronomonadaceae</taxon>
        <taxon>Halomarina</taxon>
    </lineage>
</organism>
<gene>
    <name evidence="5" type="ORF">ACFPYI_13170</name>
</gene>
<keyword evidence="6" id="KW-1185">Reference proteome</keyword>
<dbReference type="SUPFAM" id="SSF51735">
    <property type="entry name" value="NAD(P)-binding Rossmann-fold domains"/>
    <property type="match status" value="1"/>
</dbReference>
<feature type="compositionally biased region" description="Basic and acidic residues" evidence="4">
    <location>
        <begin position="270"/>
        <end position="279"/>
    </location>
</feature>
<dbReference type="EMBL" id="JBHSQH010000001">
    <property type="protein sequence ID" value="MFC5972286.1"/>
    <property type="molecule type" value="Genomic_DNA"/>
</dbReference>
<accession>A0ABD5RPD0</accession>
<dbReference type="PRINTS" id="PR00081">
    <property type="entry name" value="GDHRDH"/>
</dbReference>
<name>A0ABD5RPD0_9EURY</name>
<dbReference type="PROSITE" id="PS00061">
    <property type="entry name" value="ADH_SHORT"/>
    <property type="match status" value="1"/>
</dbReference>
<dbReference type="Pfam" id="PF00106">
    <property type="entry name" value="adh_short"/>
    <property type="match status" value="1"/>
</dbReference>
<dbReference type="InterPro" id="IPR002347">
    <property type="entry name" value="SDR_fam"/>
</dbReference>
<dbReference type="RefSeq" id="WP_247415432.1">
    <property type="nucleotide sequence ID" value="NZ_JALLGW010000001.1"/>
</dbReference>
<comment type="caution">
    <text evidence="5">The sequence shown here is derived from an EMBL/GenBank/DDBJ whole genome shotgun (WGS) entry which is preliminary data.</text>
</comment>
<keyword evidence="2" id="KW-0560">Oxidoreductase</keyword>
<comment type="similarity">
    <text evidence="1 3">Belongs to the short-chain dehydrogenases/reductases (SDR) family.</text>
</comment>